<dbReference type="Proteomes" id="UP001057375">
    <property type="component" value="Unassembled WGS sequence"/>
</dbReference>
<evidence type="ECO:0000313" key="2">
    <source>
        <dbReference type="EMBL" id="GKT21668.1"/>
    </source>
</evidence>
<sequence>MEVTWREMVDGGIRETELCHLLYKSSKNDLESYGYVMRCTNCELSLGYRQSFSHRHLWKITQYKCPMCPSEVIYPLKLIKRGVGVVSYVYMYPLENLMIISSSKCDRDRLLSIYEGENLLSGDEDFDDFDDFGGFDGFEEEIHDECESHPSKGCEHSSRAVDVPIDS</sequence>
<proteinExistence type="predicted"/>
<organism evidence="2 3">
    <name type="scientific">Aduncisulcus paluster</name>
    <dbReference type="NCBI Taxonomy" id="2918883"/>
    <lineage>
        <taxon>Eukaryota</taxon>
        <taxon>Metamonada</taxon>
        <taxon>Carpediemonas-like organisms</taxon>
        <taxon>Aduncisulcus</taxon>
    </lineage>
</organism>
<protein>
    <submittedName>
        <fullName evidence="2">Uncharacterized protein</fullName>
    </submittedName>
</protein>
<feature type="non-terminal residue" evidence="2">
    <location>
        <position position="167"/>
    </location>
</feature>
<dbReference type="EMBL" id="BQXS01012333">
    <property type="protein sequence ID" value="GKT21668.1"/>
    <property type="molecule type" value="Genomic_DNA"/>
</dbReference>
<reference evidence="2" key="1">
    <citation type="submission" date="2022-03" db="EMBL/GenBank/DDBJ databases">
        <title>Draft genome sequence of Aduncisulcus paluster, a free-living microaerophilic Fornicata.</title>
        <authorList>
            <person name="Yuyama I."/>
            <person name="Kume K."/>
            <person name="Tamura T."/>
            <person name="Inagaki Y."/>
            <person name="Hashimoto T."/>
        </authorList>
    </citation>
    <scope>NUCLEOTIDE SEQUENCE</scope>
    <source>
        <strain evidence="2">NY0171</strain>
    </source>
</reference>
<name>A0ABQ5K2M8_9EUKA</name>
<evidence type="ECO:0000313" key="3">
    <source>
        <dbReference type="Proteomes" id="UP001057375"/>
    </source>
</evidence>
<comment type="caution">
    <text evidence="2">The sequence shown here is derived from an EMBL/GenBank/DDBJ whole genome shotgun (WGS) entry which is preliminary data.</text>
</comment>
<feature type="region of interest" description="Disordered" evidence="1">
    <location>
        <begin position="146"/>
        <end position="167"/>
    </location>
</feature>
<evidence type="ECO:0000256" key="1">
    <source>
        <dbReference type="SAM" id="MobiDB-lite"/>
    </source>
</evidence>
<feature type="compositionally biased region" description="Basic and acidic residues" evidence="1">
    <location>
        <begin position="146"/>
        <end position="159"/>
    </location>
</feature>
<keyword evidence="3" id="KW-1185">Reference proteome</keyword>
<gene>
    <name evidence="2" type="ORF">ADUPG1_011961</name>
</gene>
<accession>A0ABQ5K2M8</accession>